<dbReference type="PANTHER" id="PTHR43790">
    <property type="entry name" value="CARBOHYDRATE TRANSPORT ATP-BINDING PROTEIN MG119-RELATED"/>
    <property type="match status" value="1"/>
</dbReference>
<dbReference type="CDD" id="cd03215">
    <property type="entry name" value="ABC_Carb_Monos_II"/>
    <property type="match status" value="1"/>
</dbReference>
<feature type="domain" description="ABC transporter" evidence="4">
    <location>
        <begin position="268"/>
        <end position="511"/>
    </location>
</feature>
<keyword evidence="3 5" id="KW-0067">ATP-binding</keyword>
<feature type="domain" description="ABC transporter" evidence="4">
    <location>
        <begin position="17"/>
        <end position="251"/>
    </location>
</feature>
<accession>A0AAU7JHH9</accession>
<name>A0AAU7JHH9_9HYPH</name>
<evidence type="ECO:0000259" key="4">
    <source>
        <dbReference type="PROSITE" id="PS50893"/>
    </source>
</evidence>
<dbReference type="InterPro" id="IPR003439">
    <property type="entry name" value="ABC_transporter-like_ATP-bd"/>
</dbReference>
<dbReference type="InterPro" id="IPR017871">
    <property type="entry name" value="ABC_transporter-like_CS"/>
</dbReference>
<evidence type="ECO:0000256" key="2">
    <source>
        <dbReference type="ARBA" id="ARBA00022741"/>
    </source>
</evidence>
<protein>
    <submittedName>
        <fullName evidence="5">ABC transporter ATP-binding protein</fullName>
    </submittedName>
</protein>
<comment type="similarity">
    <text evidence="1">Belongs to the ABC transporter superfamily.</text>
</comment>
<dbReference type="PROSITE" id="PS00211">
    <property type="entry name" value="ABC_TRANSPORTER_1"/>
    <property type="match status" value="2"/>
</dbReference>
<dbReference type="RefSeq" id="WP_406856724.1">
    <property type="nucleotide sequence ID" value="NZ_CP157484.1"/>
</dbReference>
<evidence type="ECO:0000256" key="3">
    <source>
        <dbReference type="ARBA" id="ARBA00022840"/>
    </source>
</evidence>
<reference evidence="5" key="1">
    <citation type="submission" date="2024-05" db="EMBL/GenBank/DDBJ databases">
        <authorList>
            <person name="Kim S."/>
            <person name="Heo J."/>
            <person name="Choi H."/>
            <person name="Choi Y."/>
            <person name="Kwon S.-W."/>
            <person name="Kim Y."/>
        </authorList>
    </citation>
    <scope>NUCLEOTIDE SEQUENCE</scope>
    <source>
        <strain evidence="5">KACC 23698</strain>
    </source>
</reference>
<dbReference type="PROSITE" id="PS50893">
    <property type="entry name" value="ABC_TRANSPORTER_2"/>
    <property type="match status" value="2"/>
</dbReference>
<dbReference type="Gene3D" id="3.40.50.300">
    <property type="entry name" value="P-loop containing nucleotide triphosphate hydrolases"/>
    <property type="match status" value="2"/>
</dbReference>
<gene>
    <name evidence="5" type="ORF">ABEG18_03570</name>
</gene>
<sequence>MRETHPPSPAPAAVPLMAMRGVSKSFGSVRANADVDLDVMPGEIVGLLGENGAGKTTLMNILFGAYAADSGTIEMGGQPVRIRNSADALAAGVGMVHQHFHLAPRLTVLENLLVGMPGRHGALDRAGALARLDEIGRHFGLRIAPDAPVGALSVGEQQRLEILKALFRGARLLILDEPTAVLAPDEVEGLFKALRRMAADGLGIVFISHKLNEVRALTHRCVILRHGRVVGRIADPAATTASEMARLMCGQEIVAPVRPPVTPGPALLTLDRISTQGHEGAPLRDVSLAVRAGEIVGVAGVSGNGQRALADVVAGMLAPSAGAMTLCGARIQRFTPAEVQSHGLGRIPEDRMTTGLVTSLPLADSMVLPRIKDPAFSRHGLLKPGAILRFVEDQIRAFDIRCPGPMVRAGALSGGNLQKALLARELAFDPKVVVVAQPTRGLDIGAARFVYDKFLELRGRGCGLLVISEDLEELLTLSDRIAVMYEGRIAGVLDAADASVARLGLLMSGAEGRA</sequence>
<dbReference type="AlphaFoldDB" id="A0AAU7JHH9"/>
<dbReference type="SUPFAM" id="SSF52540">
    <property type="entry name" value="P-loop containing nucleoside triphosphate hydrolases"/>
    <property type="match status" value="2"/>
</dbReference>
<evidence type="ECO:0000313" key="5">
    <source>
        <dbReference type="EMBL" id="XBO39872.1"/>
    </source>
</evidence>
<dbReference type="PANTHER" id="PTHR43790:SF4">
    <property type="entry name" value="GUANOSINE IMPORT ATP-BINDING PROTEIN NUPO"/>
    <property type="match status" value="1"/>
</dbReference>
<dbReference type="EMBL" id="CP157484">
    <property type="protein sequence ID" value="XBO39872.1"/>
    <property type="molecule type" value="Genomic_DNA"/>
</dbReference>
<dbReference type="SMART" id="SM00382">
    <property type="entry name" value="AAA"/>
    <property type="match status" value="1"/>
</dbReference>
<evidence type="ECO:0000256" key="1">
    <source>
        <dbReference type="ARBA" id="ARBA00005417"/>
    </source>
</evidence>
<dbReference type="InterPro" id="IPR003593">
    <property type="entry name" value="AAA+_ATPase"/>
</dbReference>
<dbReference type="CDD" id="cd03216">
    <property type="entry name" value="ABC_Carb_Monos_I"/>
    <property type="match status" value="1"/>
</dbReference>
<dbReference type="InterPro" id="IPR050107">
    <property type="entry name" value="ABC_carbohydrate_import_ATPase"/>
</dbReference>
<organism evidence="5">
    <name type="scientific">Alsobacter sp. KACC 23698</name>
    <dbReference type="NCBI Taxonomy" id="3149229"/>
    <lineage>
        <taxon>Bacteria</taxon>
        <taxon>Pseudomonadati</taxon>
        <taxon>Pseudomonadota</taxon>
        <taxon>Alphaproteobacteria</taxon>
        <taxon>Hyphomicrobiales</taxon>
        <taxon>Alsobacteraceae</taxon>
        <taxon>Alsobacter</taxon>
    </lineage>
</organism>
<dbReference type="Pfam" id="PF00005">
    <property type="entry name" value="ABC_tran"/>
    <property type="match status" value="2"/>
</dbReference>
<dbReference type="GO" id="GO:0016887">
    <property type="term" value="F:ATP hydrolysis activity"/>
    <property type="evidence" value="ECO:0007669"/>
    <property type="project" value="InterPro"/>
</dbReference>
<keyword evidence="2" id="KW-0547">Nucleotide-binding</keyword>
<dbReference type="InterPro" id="IPR027417">
    <property type="entry name" value="P-loop_NTPase"/>
</dbReference>
<dbReference type="GO" id="GO:0005524">
    <property type="term" value="F:ATP binding"/>
    <property type="evidence" value="ECO:0007669"/>
    <property type="project" value="UniProtKB-KW"/>
</dbReference>
<proteinExistence type="inferred from homology"/>